<reference evidence="1 2" key="1">
    <citation type="submission" date="2012-10" db="EMBL/GenBank/DDBJ databases">
        <authorList>
            <person name="Zafar N."/>
            <person name="Inman J."/>
            <person name="Hall N."/>
            <person name="Lorenzi H."/>
            <person name="Caler E."/>
        </authorList>
    </citation>
    <scope>NUCLEOTIDE SEQUENCE [LARGE SCALE GENOMIC DNA]</scope>
    <source>
        <strain evidence="1 2">IP1</strain>
    </source>
</reference>
<dbReference type="EMBL" id="KB206395">
    <property type="protein sequence ID" value="ELP92062.1"/>
    <property type="molecule type" value="Genomic_DNA"/>
</dbReference>
<proteinExistence type="predicted"/>
<dbReference type="Proteomes" id="UP000014680">
    <property type="component" value="Unassembled WGS sequence"/>
</dbReference>
<sequence>MKQKQKKKHVQTSSSSTQLHTLAQPFEKSLKVKDAWFDVLSVLNKDVTSGVISYLLRTELSDAERQQNADLLLSFYVGCDKLKELIDLCVEMDYFLKVNDKTKYSPYTNLLMAIVLRSCKDQFQEFQQLLIKRVQKLKGVSLDDKKTSTSDKDLMKVKELLNSFVEGWMTQNFPTVVMYIWSKQYQTFSNKIFTKDDVYKTMENYMFLSPFNSFVYLWMNQTESVQSIILFSRLMQSLFVTTQTDSYWKLWMKQNSQDLLKQVFKFVWRIKDLEVEPNVAVSQIPRNVKGLVDFLNTEESKKGVKNYISEYGIRLLLLTGKTDERSVKLQSVQAETYSLLVASMNDKLNFLQQMSIMKMRIKDLHEERRYLRQLLGPEYMNDEHDEEQEEKDEN</sequence>
<evidence type="ECO:0000313" key="1">
    <source>
        <dbReference type="EMBL" id="ELP92062.1"/>
    </source>
</evidence>
<dbReference type="VEuPathDB" id="AmoebaDB:EIN_379290"/>
<dbReference type="OrthoDB" id="28395at2759"/>
<gene>
    <name evidence="1" type="ORF">EIN_379290</name>
</gene>
<name>A0A0A1UAJ6_ENTIV</name>
<evidence type="ECO:0000313" key="2">
    <source>
        <dbReference type="Proteomes" id="UP000014680"/>
    </source>
</evidence>
<organism evidence="1 2">
    <name type="scientific">Entamoeba invadens IP1</name>
    <dbReference type="NCBI Taxonomy" id="370355"/>
    <lineage>
        <taxon>Eukaryota</taxon>
        <taxon>Amoebozoa</taxon>
        <taxon>Evosea</taxon>
        <taxon>Archamoebae</taxon>
        <taxon>Mastigamoebida</taxon>
        <taxon>Entamoebidae</taxon>
        <taxon>Entamoeba</taxon>
    </lineage>
</organism>
<dbReference type="AlphaFoldDB" id="A0A0A1UAJ6"/>
<dbReference type="GeneID" id="14891141"/>
<keyword evidence="2" id="KW-1185">Reference proteome</keyword>
<protein>
    <submittedName>
        <fullName evidence="1">Uncharacterized protein</fullName>
    </submittedName>
</protein>
<accession>A0A0A1UAJ6</accession>
<dbReference type="RefSeq" id="XP_004258833.1">
    <property type="nucleotide sequence ID" value="XM_004258785.1"/>
</dbReference>
<dbReference type="KEGG" id="eiv:EIN_379290"/>